<name>A0A3N4LVJ6_9PEZI</name>
<dbReference type="PANTHER" id="PTHR38846">
    <property type="entry name" value="C3H1-TYPE DOMAIN-CONTAINING PROTEIN"/>
    <property type="match status" value="1"/>
</dbReference>
<keyword evidence="2" id="KW-1185">Reference proteome</keyword>
<proteinExistence type="predicted"/>
<dbReference type="PANTHER" id="PTHR38846:SF1">
    <property type="entry name" value="C3H1-TYPE DOMAIN-CONTAINING PROTEIN"/>
    <property type="match status" value="1"/>
</dbReference>
<dbReference type="Proteomes" id="UP000267821">
    <property type="component" value="Unassembled WGS sequence"/>
</dbReference>
<gene>
    <name evidence="1" type="ORF">L211DRAFT_769438</name>
</gene>
<protein>
    <submittedName>
        <fullName evidence="1">Uncharacterized protein</fullName>
    </submittedName>
</protein>
<dbReference type="OrthoDB" id="6105938at2759"/>
<evidence type="ECO:0000313" key="1">
    <source>
        <dbReference type="EMBL" id="RPB26923.1"/>
    </source>
</evidence>
<feature type="non-terminal residue" evidence="1">
    <location>
        <position position="159"/>
    </location>
</feature>
<organism evidence="1 2">
    <name type="scientific">Terfezia boudieri ATCC MYA-4762</name>
    <dbReference type="NCBI Taxonomy" id="1051890"/>
    <lineage>
        <taxon>Eukaryota</taxon>
        <taxon>Fungi</taxon>
        <taxon>Dikarya</taxon>
        <taxon>Ascomycota</taxon>
        <taxon>Pezizomycotina</taxon>
        <taxon>Pezizomycetes</taxon>
        <taxon>Pezizales</taxon>
        <taxon>Pezizaceae</taxon>
        <taxon>Terfezia</taxon>
    </lineage>
</organism>
<feature type="non-terminal residue" evidence="1">
    <location>
        <position position="1"/>
    </location>
</feature>
<dbReference type="EMBL" id="ML121533">
    <property type="protein sequence ID" value="RPB26923.1"/>
    <property type="molecule type" value="Genomic_DNA"/>
</dbReference>
<reference evidence="1 2" key="1">
    <citation type="journal article" date="2018" name="Nat. Ecol. Evol.">
        <title>Pezizomycetes genomes reveal the molecular basis of ectomycorrhizal truffle lifestyle.</title>
        <authorList>
            <person name="Murat C."/>
            <person name="Payen T."/>
            <person name="Noel B."/>
            <person name="Kuo A."/>
            <person name="Morin E."/>
            <person name="Chen J."/>
            <person name="Kohler A."/>
            <person name="Krizsan K."/>
            <person name="Balestrini R."/>
            <person name="Da Silva C."/>
            <person name="Montanini B."/>
            <person name="Hainaut M."/>
            <person name="Levati E."/>
            <person name="Barry K.W."/>
            <person name="Belfiori B."/>
            <person name="Cichocki N."/>
            <person name="Clum A."/>
            <person name="Dockter R.B."/>
            <person name="Fauchery L."/>
            <person name="Guy J."/>
            <person name="Iotti M."/>
            <person name="Le Tacon F."/>
            <person name="Lindquist E.A."/>
            <person name="Lipzen A."/>
            <person name="Malagnac F."/>
            <person name="Mello A."/>
            <person name="Molinier V."/>
            <person name="Miyauchi S."/>
            <person name="Poulain J."/>
            <person name="Riccioni C."/>
            <person name="Rubini A."/>
            <person name="Sitrit Y."/>
            <person name="Splivallo R."/>
            <person name="Traeger S."/>
            <person name="Wang M."/>
            <person name="Zifcakova L."/>
            <person name="Wipf D."/>
            <person name="Zambonelli A."/>
            <person name="Paolocci F."/>
            <person name="Nowrousian M."/>
            <person name="Ottonello S."/>
            <person name="Baldrian P."/>
            <person name="Spatafora J.W."/>
            <person name="Henrissat B."/>
            <person name="Nagy L.G."/>
            <person name="Aury J.M."/>
            <person name="Wincker P."/>
            <person name="Grigoriev I.V."/>
            <person name="Bonfante P."/>
            <person name="Martin F.M."/>
        </authorList>
    </citation>
    <scope>NUCLEOTIDE SEQUENCE [LARGE SCALE GENOMIC DNA]</scope>
    <source>
        <strain evidence="1 2">ATCC MYA-4762</strain>
    </source>
</reference>
<accession>A0A3N4LVJ6</accession>
<dbReference type="AlphaFoldDB" id="A0A3N4LVJ6"/>
<dbReference type="STRING" id="1051890.A0A3N4LVJ6"/>
<dbReference type="InParanoid" id="A0A3N4LVJ6"/>
<sequence length="159" mass="18516">PLDKFFATYPDFSYNPAAPCKSEFKRLCTLRGWKPDSKGHFRTARMAFARATGEELLSHLERNGTDDSLPWRRMCRILNLRKGDGLRPKSKTQCKKVLNGTFFNIFDFVDYLHHQTELKRFQSLKALAEYSYDEDKVYPKAAAKGNELFRFLLHRISSA</sequence>
<evidence type="ECO:0000313" key="2">
    <source>
        <dbReference type="Proteomes" id="UP000267821"/>
    </source>
</evidence>